<gene>
    <name evidence="1" type="ORF">F2Q70_00032359</name>
</gene>
<evidence type="ECO:0000313" key="1">
    <source>
        <dbReference type="EMBL" id="KAF2532491.1"/>
    </source>
</evidence>
<organism evidence="1">
    <name type="scientific">Brassica cretica</name>
    <name type="common">Mustard</name>
    <dbReference type="NCBI Taxonomy" id="69181"/>
    <lineage>
        <taxon>Eukaryota</taxon>
        <taxon>Viridiplantae</taxon>
        <taxon>Streptophyta</taxon>
        <taxon>Embryophyta</taxon>
        <taxon>Tracheophyta</taxon>
        <taxon>Spermatophyta</taxon>
        <taxon>Magnoliopsida</taxon>
        <taxon>eudicotyledons</taxon>
        <taxon>Gunneridae</taxon>
        <taxon>Pentapetalae</taxon>
        <taxon>rosids</taxon>
        <taxon>malvids</taxon>
        <taxon>Brassicales</taxon>
        <taxon>Brassicaceae</taxon>
        <taxon>Brassiceae</taxon>
        <taxon>Brassica</taxon>
    </lineage>
</organism>
<comment type="caution">
    <text evidence="1">The sequence shown here is derived from an EMBL/GenBank/DDBJ whole genome shotgun (WGS) entry which is preliminary data.</text>
</comment>
<sequence length="99" mass="11539">MKSADFDVKKDSKGRYQPSCLPLSCFRKSSSRKRSDESSIKLENEIACKSFIKCKKVRRRKALVIPVQTLYSRGWDLYAWAFKVKKRIQLVVHSLMVLP</sequence>
<name>A0A8S9FGH3_BRACR</name>
<protein>
    <submittedName>
        <fullName evidence="1">Uncharacterized protein</fullName>
    </submittedName>
</protein>
<dbReference type="AlphaFoldDB" id="A0A8S9FGH3"/>
<accession>A0A8S9FGH3</accession>
<proteinExistence type="predicted"/>
<dbReference type="EMBL" id="QGKY02002305">
    <property type="protein sequence ID" value="KAF2532491.1"/>
    <property type="molecule type" value="Genomic_DNA"/>
</dbReference>
<reference evidence="1" key="1">
    <citation type="submission" date="2019-12" db="EMBL/GenBank/DDBJ databases">
        <title>Genome sequencing and annotation of Brassica cretica.</title>
        <authorList>
            <person name="Studholme D.J."/>
            <person name="Sarris P.F."/>
        </authorList>
    </citation>
    <scope>NUCLEOTIDE SEQUENCE</scope>
    <source>
        <strain evidence="1">PFS-102/07</strain>
        <tissue evidence="1">Leaf</tissue>
    </source>
</reference>